<evidence type="ECO:0000256" key="1">
    <source>
        <dbReference type="ARBA" id="ARBA00023015"/>
    </source>
</evidence>
<evidence type="ECO:0000256" key="4">
    <source>
        <dbReference type="SAM" id="MobiDB-lite"/>
    </source>
</evidence>
<evidence type="ECO:0000259" key="5">
    <source>
        <dbReference type="PROSITE" id="PS51077"/>
    </source>
</evidence>
<dbReference type="Gene3D" id="1.10.10.10">
    <property type="entry name" value="Winged helix-like DNA-binding domain superfamily/Winged helix DNA-binding domain"/>
    <property type="match status" value="1"/>
</dbReference>
<dbReference type="Pfam" id="PF09339">
    <property type="entry name" value="HTH_IclR"/>
    <property type="match status" value="1"/>
</dbReference>
<name>A0ABX8URR5_9BURK</name>
<dbReference type="InterPro" id="IPR005471">
    <property type="entry name" value="Tscrpt_reg_IclR_N"/>
</dbReference>
<feature type="compositionally biased region" description="Low complexity" evidence="4">
    <location>
        <begin position="249"/>
        <end position="266"/>
    </location>
</feature>
<dbReference type="InterPro" id="IPR036390">
    <property type="entry name" value="WH_DNA-bd_sf"/>
</dbReference>
<dbReference type="InterPro" id="IPR014757">
    <property type="entry name" value="Tscrpt_reg_IclR_C"/>
</dbReference>
<evidence type="ECO:0000313" key="7">
    <source>
        <dbReference type="EMBL" id="QYD71713.1"/>
    </source>
</evidence>
<organism evidence="7 8">
    <name type="scientific">Paraburkholderia edwinii</name>
    <dbReference type="NCBI Taxonomy" id="2861782"/>
    <lineage>
        <taxon>Bacteria</taxon>
        <taxon>Pseudomonadati</taxon>
        <taxon>Pseudomonadota</taxon>
        <taxon>Betaproteobacteria</taxon>
        <taxon>Burkholderiales</taxon>
        <taxon>Burkholderiaceae</taxon>
        <taxon>Paraburkholderia</taxon>
    </lineage>
</organism>
<gene>
    <name evidence="7" type="ORF">KZJ38_32525</name>
</gene>
<keyword evidence="3" id="KW-0804">Transcription</keyword>
<dbReference type="EMBL" id="CP080096">
    <property type="protein sequence ID" value="QYD71713.1"/>
    <property type="molecule type" value="Genomic_DNA"/>
</dbReference>
<accession>A0ABX8URR5</accession>
<keyword evidence="1" id="KW-0805">Transcription regulation</keyword>
<dbReference type="Proteomes" id="UP000826462">
    <property type="component" value="Chromosome 2"/>
</dbReference>
<dbReference type="PROSITE" id="PS51077">
    <property type="entry name" value="HTH_ICLR"/>
    <property type="match status" value="1"/>
</dbReference>
<dbReference type="SMART" id="SM00346">
    <property type="entry name" value="HTH_ICLR"/>
    <property type="match status" value="1"/>
</dbReference>
<evidence type="ECO:0000313" key="8">
    <source>
        <dbReference type="Proteomes" id="UP000826462"/>
    </source>
</evidence>
<dbReference type="SUPFAM" id="SSF46785">
    <property type="entry name" value="Winged helix' DNA-binding domain"/>
    <property type="match status" value="1"/>
</dbReference>
<dbReference type="PANTHER" id="PTHR30136:SF39">
    <property type="entry name" value="TRANSCRIPTIONAL REGULATORY PROTEIN"/>
    <property type="match status" value="1"/>
</dbReference>
<sequence length="295" mass="31608">MARSSETARTPQGVTASGIDVLDRAASILFAFRRDDEPLTLTQLSERTGLYKSTLSRLAQALCHHNLLNRRDDGRYWIGPSIMHLGAVYEAGFDLRDVLLPIMKALNVESGEAVSFHVRERDHRVCLYRIASRHSIRAEVHPGDVQSLDRGAGGRVLLAFSGESGALYDEVRRRHVYLSIGERDPETAGISAPVFRVGQELVGALGIVGPITRMGIDEMERYRPRLLQFAAQATVALGGDPAPLLAAAATPATGTARSAASGAASPHTGADARKPRARPSSKTRPSPASGKAAGE</sequence>
<dbReference type="SUPFAM" id="SSF55781">
    <property type="entry name" value="GAF domain-like"/>
    <property type="match status" value="1"/>
</dbReference>
<evidence type="ECO:0000256" key="2">
    <source>
        <dbReference type="ARBA" id="ARBA00023125"/>
    </source>
</evidence>
<evidence type="ECO:0000259" key="6">
    <source>
        <dbReference type="PROSITE" id="PS51078"/>
    </source>
</evidence>
<reference evidence="7 8" key="1">
    <citation type="submission" date="2021-07" db="EMBL/GenBank/DDBJ databases">
        <title>Paraburkholderia edwinii protects Aspergillus sp. from phenazines by acting as a toxin sponge.</title>
        <authorList>
            <person name="Dahlstrom K.M."/>
            <person name="Newman D.K."/>
        </authorList>
    </citation>
    <scope>NUCLEOTIDE SEQUENCE [LARGE SCALE GENOMIC DNA]</scope>
    <source>
        <strain evidence="7 8">Pe01</strain>
    </source>
</reference>
<evidence type="ECO:0000256" key="3">
    <source>
        <dbReference type="ARBA" id="ARBA00023163"/>
    </source>
</evidence>
<proteinExistence type="predicted"/>
<dbReference type="Pfam" id="PF01614">
    <property type="entry name" value="IclR_C"/>
    <property type="match status" value="1"/>
</dbReference>
<feature type="region of interest" description="Disordered" evidence="4">
    <location>
        <begin position="249"/>
        <end position="295"/>
    </location>
</feature>
<dbReference type="PROSITE" id="PS51078">
    <property type="entry name" value="ICLR_ED"/>
    <property type="match status" value="1"/>
</dbReference>
<keyword evidence="2" id="KW-0238">DNA-binding</keyword>
<feature type="domain" description="IclR-ED" evidence="6">
    <location>
        <begin position="81"/>
        <end position="239"/>
    </location>
</feature>
<dbReference type="Gene3D" id="3.30.450.40">
    <property type="match status" value="2"/>
</dbReference>
<feature type="domain" description="HTH iclR-type" evidence="5">
    <location>
        <begin position="19"/>
        <end position="80"/>
    </location>
</feature>
<dbReference type="InterPro" id="IPR036388">
    <property type="entry name" value="WH-like_DNA-bd_sf"/>
</dbReference>
<dbReference type="RefSeq" id="WP_219801142.1">
    <property type="nucleotide sequence ID" value="NZ_CP080096.1"/>
</dbReference>
<dbReference type="InterPro" id="IPR050707">
    <property type="entry name" value="HTH_MetabolicPath_Reg"/>
</dbReference>
<dbReference type="InterPro" id="IPR029016">
    <property type="entry name" value="GAF-like_dom_sf"/>
</dbReference>
<keyword evidence="8" id="KW-1185">Reference proteome</keyword>
<dbReference type="PANTHER" id="PTHR30136">
    <property type="entry name" value="HELIX-TURN-HELIX TRANSCRIPTIONAL REGULATOR, ICLR FAMILY"/>
    <property type="match status" value="1"/>
</dbReference>
<protein>
    <submittedName>
        <fullName evidence="7">IclR family transcriptional regulator</fullName>
    </submittedName>
</protein>